<evidence type="ECO:0000256" key="3">
    <source>
        <dbReference type="ARBA" id="ARBA00022723"/>
    </source>
</evidence>
<dbReference type="Pfam" id="PF00034">
    <property type="entry name" value="Cytochrom_C"/>
    <property type="match status" value="1"/>
</dbReference>
<accession>A0ABS1F5K5</accession>
<evidence type="ECO:0000256" key="7">
    <source>
        <dbReference type="SAM" id="SignalP"/>
    </source>
</evidence>
<keyword evidence="10" id="KW-1185">Reference proteome</keyword>
<organism evidence="9 10">
    <name type="scientific">Azospirillum endophyticum</name>
    <dbReference type="NCBI Taxonomy" id="2800326"/>
    <lineage>
        <taxon>Bacteria</taxon>
        <taxon>Pseudomonadati</taxon>
        <taxon>Pseudomonadota</taxon>
        <taxon>Alphaproteobacteria</taxon>
        <taxon>Rhodospirillales</taxon>
        <taxon>Azospirillaceae</taxon>
        <taxon>Azospirillum</taxon>
    </lineage>
</organism>
<name>A0ABS1F5K5_9PROT</name>
<dbReference type="PRINTS" id="PR00606">
    <property type="entry name" value="CYTCHROMECID"/>
</dbReference>
<keyword evidence="2 6" id="KW-0349">Heme</keyword>
<evidence type="ECO:0000256" key="4">
    <source>
        <dbReference type="ARBA" id="ARBA00022982"/>
    </source>
</evidence>
<evidence type="ECO:0000256" key="2">
    <source>
        <dbReference type="ARBA" id="ARBA00022617"/>
    </source>
</evidence>
<evidence type="ECO:0000256" key="5">
    <source>
        <dbReference type="ARBA" id="ARBA00023004"/>
    </source>
</evidence>
<dbReference type="Proteomes" id="UP000652760">
    <property type="component" value="Unassembled WGS sequence"/>
</dbReference>
<keyword evidence="1" id="KW-0813">Transport</keyword>
<dbReference type="PANTHER" id="PTHR35008">
    <property type="entry name" value="BLL4482 PROTEIN-RELATED"/>
    <property type="match status" value="1"/>
</dbReference>
<keyword evidence="7" id="KW-0732">Signal</keyword>
<keyword evidence="5 6" id="KW-0408">Iron</keyword>
<keyword evidence="4" id="KW-0249">Electron transport</keyword>
<dbReference type="SUPFAM" id="SSF46626">
    <property type="entry name" value="Cytochrome c"/>
    <property type="match status" value="2"/>
</dbReference>
<dbReference type="Gene3D" id="1.10.760.10">
    <property type="entry name" value="Cytochrome c-like domain"/>
    <property type="match status" value="2"/>
</dbReference>
<feature type="chain" id="PRO_5047446741" evidence="7">
    <location>
        <begin position="27"/>
        <end position="350"/>
    </location>
</feature>
<evidence type="ECO:0000256" key="6">
    <source>
        <dbReference type="PROSITE-ProRule" id="PRU00433"/>
    </source>
</evidence>
<evidence type="ECO:0000259" key="8">
    <source>
        <dbReference type="PROSITE" id="PS51007"/>
    </source>
</evidence>
<feature type="domain" description="Cytochrome c" evidence="8">
    <location>
        <begin position="257"/>
        <end position="347"/>
    </location>
</feature>
<reference evidence="10" key="1">
    <citation type="submission" date="2021-01" db="EMBL/GenBank/DDBJ databases">
        <title>Genome public.</title>
        <authorList>
            <person name="Liu C."/>
            <person name="Sun Q."/>
        </authorList>
    </citation>
    <scope>NUCLEOTIDE SEQUENCE [LARGE SCALE GENOMIC DNA]</scope>
    <source>
        <strain evidence="10">YIM B02556</strain>
    </source>
</reference>
<gene>
    <name evidence="9" type="ORF">JHL17_14825</name>
</gene>
<dbReference type="PANTHER" id="PTHR35008:SF8">
    <property type="entry name" value="ALCOHOL DEHYDROGENASE CYTOCHROME C SUBUNIT"/>
    <property type="match status" value="1"/>
</dbReference>
<dbReference type="RefSeq" id="WP_200194252.1">
    <property type="nucleotide sequence ID" value="NZ_JAENHM010000044.1"/>
</dbReference>
<comment type="caution">
    <text evidence="9">The sequence shown here is derived from an EMBL/GenBank/DDBJ whole genome shotgun (WGS) entry which is preliminary data.</text>
</comment>
<dbReference type="InterPro" id="IPR002324">
    <property type="entry name" value="Cyt_c_ID"/>
</dbReference>
<protein>
    <submittedName>
        <fullName evidence="9">C-type cytochrome</fullName>
    </submittedName>
</protein>
<dbReference type="PROSITE" id="PS51007">
    <property type="entry name" value="CYTC"/>
    <property type="match status" value="2"/>
</dbReference>
<evidence type="ECO:0000256" key="1">
    <source>
        <dbReference type="ARBA" id="ARBA00022448"/>
    </source>
</evidence>
<dbReference type="Pfam" id="PF13442">
    <property type="entry name" value="Cytochrome_CBB3"/>
    <property type="match status" value="1"/>
</dbReference>
<dbReference type="InterPro" id="IPR009056">
    <property type="entry name" value="Cyt_c-like_dom"/>
</dbReference>
<evidence type="ECO:0000313" key="10">
    <source>
        <dbReference type="Proteomes" id="UP000652760"/>
    </source>
</evidence>
<proteinExistence type="predicted"/>
<keyword evidence="3 6" id="KW-0479">Metal-binding</keyword>
<dbReference type="EMBL" id="JAENHM010000044">
    <property type="protein sequence ID" value="MBK1838691.1"/>
    <property type="molecule type" value="Genomic_DNA"/>
</dbReference>
<evidence type="ECO:0000313" key="9">
    <source>
        <dbReference type="EMBL" id="MBK1838691.1"/>
    </source>
</evidence>
<sequence length="350" mass="36802">MSRSCKAALLASAVGALLAWTAPALADGFANVGRPATPAEIKAWDIDVGPDFAGLPKGSGTVSRGMEIWEEKCASCHGTFGESNSVFNPLVGGTTAEDIKTGHVAALKRTDFPARTTFMKVATVSTLYDYIRRAMPWNAPKSLSDDDVYAVLAYLLNLAEIVPDDYTLTDATIRDVQKRMPNRDGMTTAHALWPGPDFPGMAAKPDTANAACMTNCKPKAELASQLPEHARGAHGNIAEQNRLIGPVRGQRTGPDTAAAEAPSPALALAEQSGCLSCHAVDTRVVGPSYSEIAARYRGKNSNETADALVSKVKAGGDGAWGAVPMPPQDDLSIDDAKTLVAWILSGAPQK</sequence>
<feature type="domain" description="Cytochrome c" evidence="8">
    <location>
        <begin position="60"/>
        <end position="159"/>
    </location>
</feature>
<dbReference type="InterPro" id="IPR051459">
    <property type="entry name" value="Cytochrome_c-type_DH"/>
</dbReference>
<dbReference type="InterPro" id="IPR036909">
    <property type="entry name" value="Cyt_c-like_dom_sf"/>
</dbReference>
<feature type="signal peptide" evidence="7">
    <location>
        <begin position="1"/>
        <end position="26"/>
    </location>
</feature>